<evidence type="ECO:0000313" key="3">
    <source>
        <dbReference type="Proteomes" id="UP000567179"/>
    </source>
</evidence>
<dbReference type="AlphaFoldDB" id="A0A8H5B3H8"/>
<comment type="caution">
    <text evidence="2">The sequence shown here is derived from an EMBL/GenBank/DDBJ whole genome shotgun (WGS) entry which is preliminary data.</text>
</comment>
<accession>A0A8H5B3H8</accession>
<gene>
    <name evidence="2" type="ORF">D9619_007483</name>
</gene>
<protein>
    <submittedName>
        <fullName evidence="2">Uncharacterized protein</fullName>
    </submittedName>
</protein>
<organism evidence="2 3">
    <name type="scientific">Psilocybe cf. subviscida</name>
    <dbReference type="NCBI Taxonomy" id="2480587"/>
    <lineage>
        <taxon>Eukaryota</taxon>
        <taxon>Fungi</taxon>
        <taxon>Dikarya</taxon>
        <taxon>Basidiomycota</taxon>
        <taxon>Agaricomycotina</taxon>
        <taxon>Agaricomycetes</taxon>
        <taxon>Agaricomycetidae</taxon>
        <taxon>Agaricales</taxon>
        <taxon>Agaricineae</taxon>
        <taxon>Strophariaceae</taxon>
        <taxon>Psilocybe</taxon>
    </lineage>
</organism>
<feature type="compositionally biased region" description="Low complexity" evidence="1">
    <location>
        <begin position="46"/>
        <end position="61"/>
    </location>
</feature>
<keyword evidence="3" id="KW-1185">Reference proteome</keyword>
<evidence type="ECO:0000313" key="2">
    <source>
        <dbReference type="EMBL" id="KAF5315338.1"/>
    </source>
</evidence>
<feature type="region of interest" description="Disordered" evidence="1">
    <location>
        <begin position="44"/>
        <end position="68"/>
    </location>
</feature>
<dbReference type="EMBL" id="JAACJJ010000043">
    <property type="protein sequence ID" value="KAF5315338.1"/>
    <property type="molecule type" value="Genomic_DNA"/>
</dbReference>
<dbReference type="Proteomes" id="UP000567179">
    <property type="component" value="Unassembled WGS sequence"/>
</dbReference>
<reference evidence="2 3" key="1">
    <citation type="journal article" date="2020" name="ISME J.">
        <title>Uncovering the hidden diversity of litter-decomposition mechanisms in mushroom-forming fungi.</title>
        <authorList>
            <person name="Floudas D."/>
            <person name="Bentzer J."/>
            <person name="Ahren D."/>
            <person name="Johansson T."/>
            <person name="Persson P."/>
            <person name="Tunlid A."/>
        </authorList>
    </citation>
    <scope>NUCLEOTIDE SEQUENCE [LARGE SCALE GENOMIC DNA]</scope>
    <source>
        <strain evidence="2 3">CBS 101986</strain>
    </source>
</reference>
<name>A0A8H5B3H8_9AGAR</name>
<sequence length="167" mass="18375">MSVPDNPPAPILVLPHEIQQQAKTRRQQNLSQLVKKLSGTVFYGDSPSRSSMRSSLGTSPPGKSVDTPDTGELICQKFTRNVSFTTYNDYYPYISRLLGDNCRASEIEYPLAPGVPNFVTIPLEPPARYSNTFQSMPITSTLIDLAGKATATGVLPDFPDLPDDRRI</sequence>
<evidence type="ECO:0000256" key="1">
    <source>
        <dbReference type="SAM" id="MobiDB-lite"/>
    </source>
</evidence>
<proteinExistence type="predicted"/>